<dbReference type="GO" id="GO:0015288">
    <property type="term" value="F:porin activity"/>
    <property type="evidence" value="ECO:0007669"/>
    <property type="project" value="UniProtKB-KW"/>
</dbReference>
<evidence type="ECO:0000256" key="7">
    <source>
        <dbReference type="ARBA" id="ARBA00023065"/>
    </source>
</evidence>
<comment type="subcellular location">
    <subcellularLocation>
        <location evidence="1">Cell outer membrane</location>
        <topology evidence="1">Multi-pass membrane protein</topology>
    </subcellularLocation>
</comment>
<evidence type="ECO:0000313" key="13">
    <source>
        <dbReference type="EMBL" id="RZS81555.1"/>
    </source>
</evidence>
<keyword evidence="8" id="KW-0626">Porin</keyword>
<dbReference type="SUPFAM" id="SSF56935">
    <property type="entry name" value="Porins"/>
    <property type="match status" value="1"/>
</dbReference>
<organism evidence="13 14">
    <name type="scientific">Pigmentiphaga kullae</name>
    <dbReference type="NCBI Taxonomy" id="151784"/>
    <lineage>
        <taxon>Bacteria</taxon>
        <taxon>Pseudomonadati</taxon>
        <taxon>Pseudomonadota</taxon>
        <taxon>Betaproteobacteria</taxon>
        <taxon>Burkholderiales</taxon>
        <taxon>Alcaligenaceae</taxon>
        <taxon>Pigmentiphaga</taxon>
    </lineage>
</organism>
<dbReference type="Proteomes" id="UP000292445">
    <property type="component" value="Unassembled WGS sequence"/>
</dbReference>
<evidence type="ECO:0000256" key="9">
    <source>
        <dbReference type="ARBA" id="ARBA00023136"/>
    </source>
</evidence>
<keyword evidence="3" id="KW-0813">Transport</keyword>
<evidence type="ECO:0000256" key="5">
    <source>
        <dbReference type="ARBA" id="ARBA00022692"/>
    </source>
</evidence>
<keyword evidence="14" id="KW-1185">Reference proteome</keyword>
<feature type="chain" id="PRO_5020312352" evidence="11">
    <location>
        <begin position="23"/>
        <end position="353"/>
    </location>
</feature>
<dbReference type="PANTHER" id="PTHR34501">
    <property type="entry name" value="PROTEIN YDDL-RELATED"/>
    <property type="match status" value="1"/>
</dbReference>
<evidence type="ECO:0000256" key="2">
    <source>
        <dbReference type="ARBA" id="ARBA00011233"/>
    </source>
</evidence>
<dbReference type="Pfam" id="PF13609">
    <property type="entry name" value="Porin_4"/>
    <property type="match status" value="1"/>
</dbReference>
<evidence type="ECO:0000256" key="6">
    <source>
        <dbReference type="ARBA" id="ARBA00022729"/>
    </source>
</evidence>
<evidence type="ECO:0000256" key="3">
    <source>
        <dbReference type="ARBA" id="ARBA00022448"/>
    </source>
</evidence>
<feature type="signal peptide" evidence="11">
    <location>
        <begin position="1"/>
        <end position="22"/>
    </location>
</feature>
<dbReference type="GO" id="GO:0006811">
    <property type="term" value="P:monoatomic ion transport"/>
    <property type="evidence" value="ECO:0007669"/>
    <property type="project" value="UniProtKB-KW"/>
</dbReference>
<comment type="subunit">
    <text evidence="2">Homotrimer.</text>
</comment>
<comment type="caution">
    <text evidence="13">The sequence shown here is derived from an EMBL/GenBank/DDBJ whole genome shotgun (WGS) entry which is preliminary data.</text>
</comment>
<gene>
    <name evidence="13" type="ORF">EV675_4180</name>
</gene>
<accession>A0A4Q7NEV9</accession>
<evidence type="ECO:0000256" key="10">
    <source>
        <dbReference type="ARBA" id="ARBA00023237"/>
    </source>
</evidence>
<dbReference type="CDD" id="cd00342">
    <property type="entry name" value="gram_neg_porins"/>
    <property type="match status" value="1"/>
</dbReference>
<dbReference type="GO" id="GO:0046930">
    <property type="term" value="C:pore complex"/>
    <property type="evidence" value="ECO:0007669"/>
    <property type="project" value="UniProtKB-KW"/>
</dbReference>
<evidence type="ECO:0000313" key="14">
    <source>
        <dbReference type="Proteomes" id="UP000292445"/>
    </source>
</evidence>
<dbReference type="AlphaFoldDB" id="A0A4Q7NEV9"/>
<evidence type="ECO:0000256" key="8">
    <source>
        <dbReference type="ARBA" id="ARBA00023114"/>
    </source>
</evidence>
<dbReference type="InterPro" id="IPR023614">
    <property type="entry name" value="Porin_dom_sf"/>
</dbReference>
<dbReference type="RefSeq" id="WP_130359426.1">
    <property type="nucleotide sequence ID" value="NZ_SGXC01000002.1"/>
</dbReference>
<protein>
    <submittedName>
        <fullName evidence="13">Putative porin</fullName>
    </submittedName>
</protein>
<keyword evidence="4" id="KW-1134">Transmembrane beta strand</keyword>
<name>A0A4Q7NEV9_9BURK</name>
<proteinExistence type="predicted"/>
<dbReference type="PANTHER" id="PTHR34501:SF9">
    <property type="entry name" value="MAJOR OUTER MEMBRANE PROTEIN P.IA"/>
    <property type="match status" value="1"/>
</dbReference>
<feature type="domain" description="Porin" evidence="12">
    <location>
        <begin position="10"/>
        <end position="327"/>
    </location>
</feature>
<evidence type="ECO:0000256" key="1">
    <source>
        <dbReference type="ARBA" id="ARBA00004571"/>
    </source>
</evidence>
<dbReference type="InterPro" id="IPR050298">
    <property type="entry name" value="Gram-neg_bact_OMP"/>
</dbReference>
<keyword evidence="6 11" id="KW-0732">Signal</keyword>
<dbReference type="InterPro" id="IPR033900">
    <property type="entry name" value="Gram_neg_porin_domain"/>
</dbReference>
<keyword evidence="10" id="KW-0998">Cell outer membrane</keyword>
<evidence type="ECO:0000256" key="4">
    <source>
        <dbReference type="ARBA" id="ARBA00022452"/>
    </source>
</evidence>
<evidence type="ECO:0000259" key="12">
    <source>
        <dbReference type="Pfam" id="PF13609"/>
    </source>
</evidence>
<keyword evidence="5" id="KW-0812">Transmembrane</keyword>
<dbReference type="GO" id="GO:0009279">
    <property type="term" value="C:cell outer membrane"/>
    <property type="evidence" value="ECO:0007669"/>
    <property type="project" value="UniProtKB-SubCell"/>
</dbReference>
<keyword evidence="7" id="KW-0406">Ion transport</keyword>
<reference evidence="13 14" key="1">
    <citation type="submission" date="2019-02" db="EMBL/GenBank/DDBJ databases">
        <title>Genomic Encyclopedia of Type Strains, Phase IV (KMG-IV): sequencing the most valuable type-strain genomes for metagenomic binning, comparative biology and taxonomic classification.</title>
        <authorList>
            <person name="Goeker M."/>
        </authorList>
    </citation>
    <scope>NUCLEOTIDE SEQUENCE [LARGE SCALE GENOMIC DNA]</scope>
    <source>
        <strain evidence="13 14">K24</strain>
    </source>
</reference>
<keyword evidence="9" id="KW-0472">Membrane</keyword>
<sequence>MTTIRSLAGVALALVPCAAALAQGSVTMYGILDNGYLSDKTQGKGTINAINPSLSVASRWGLRGAEDLGNGWKASFVLENGFTGDNGQQAFGRLFGRASYVGLSSRELGEIQLGRMANLGLLFTAGMMSPFGPSFQQAAVTTTAAYNTGDFGTTSRVNNAAYYFSPRWAGVQAGLGYSVQTADAEVAGGNRNNRMADLGLRYDGGRFKAAVSYQYVMPASTAGARGKPSNLQVGVNHDFGTFTLYGGYGRLNDPTVDPGANGATRFAATHDRDHAYQVGVKVPVGAGRVLLGYQWTTGSKIENYGLAYVYDLSRRTWLYVYANRTEFRLFSTAGATVGDAWRRQIAMGIAHRF</sequence>
<dbReference type="OrthoDB" id="8520696at2"/>
<evidence type="ECO:0000256" key="11">
    <source>
        <dbReference type="SAM" id="SignalP"/>
    </source>
</evidence>
<dbReference type="Gene3D" id="2.40.160.10">
    <property type="entry name" value="Porin"/>
    <property type="match status" value="1"/>
</dbReference>
<dbReference type="EMBL" id="SGXC01000002">
    <property type="protein sequence ID" value="RZS81555.1"/>
    <property type="molecule type" value="Genomic_DNA"/>
</dbReference>